<evidence type="ECO:0000256" key="6">
    <source>
        <dbReference type="SAM" id="Phobius"/>
    </source>
</evidence>
<organism evidence="7 8">
    <name type="scientific">Thermanaerosceptrum fracticalcis</name>
    <dbReference type="NCBI Taxonomy" id="1712410"/>
    <lineage>
        <taxon>Bacteria</taxon>
        <taxon>Bacillati</taxon>
        <taxon>Bacillota</taxon>
        <taxon>Clostridia</taxon>
        <taxon>Eubacteriales</taxon>
        <taxon>Peptococcaceae</taxon>
        <taxon>Thermanaerosceptrum</taxon>
    </lineage>
</organism>
<evidence type="ECO:0000313" key="8">
    <source>
        <dbReference type="Proteomes" id="UP000515847"/>
    </source>
</evidence>
<keyword evidence="5" id="KW-0411">Iron-sulfur</keyword>
<dbReference type="Proteomes" id="UP000515847">
    <property type="component" value="Chromosome"/>
</dbReference>
<sequence length="614" mass="68845">MYERSNSVKLRFRELALSIILLICFVAGVFYLWEQKDIAPGPVINNRPGYDVIVVGGEPEGIAAAVSAARNGLKTLLIEDDYALGGLFTLGQLNFLDMNHGPKHELLTRGIFEEFYKAMGNAFDVEEAKEYFFNLVHKEKNITLKLNTAFVEPIMEGNKIMGVRVKEKGEVKEYLGLRVIDATVDADVAAAAGVPYTIGAEDYGEKGTLMGVTLVFRVAGVNWDRVVKYLKYEDNDPHSGADQVAAWGYGKEAREYKPRDKMRFRGPNIARQKDGTVLINALLIFGVDGLDSKSKAEGIERGKREIPYIIEFMRQKFPGFENARFVGTAEQLYVRETRHIIGEYRLTITDVLENRDHWDRIGHGSYPVDVQPTSPSNFGNVIGVPDIYSIPFRSLVPLKVDDLLVVGRSASYDSLPHGSARVIPVGMVAGEAAGVASAYSIQNNVIFRDMTKSKEAITWVQERLKKQGAYLVEYTPPRPKVMDHWAYPGVRVMRELGLIEGGYTNDYGLERKATKWSMENKLNKVLRLAHERNSRVPLRKVEIPPVVTGENMVMFVAEGLSGEKLSFSESLALLKGKGILTREIESRVTDWKEIPDFAQMLSLLANLYEHLLKQ</sequence>
<name>A0A7G6E4I5_THEFR</name>
<protein>
    <submittedName>
        <fullName evidence="7">FAD-dependent oxidoreductase</fullName>
    </submittedName>
</protein>
<keyword evidence="1" id="KW-0004">4Fe-4S</keyword>
<keyword evidence="6" id="KW-0812">Transmembrane</keyword>
<keyword evidence="6" id="KW-0472">Membrane</keyword>
<evidence type="ECO:0000256" key="5">
    <source>
        <dbReference type="ARBA" id="ARBA00023014"/>
    </source>
</evidence>
<dbReference type="KEGG" id="tfr:BR63_12135"/>
<keyword evidence="8" id="KW-1185">Reference proteome</keyword>
<evidence type="ECO:0000256" key="4">
    <source>
        <dbReference type="ARBA" id="ARBA00023004"/>
    </source>
</evidence>
<keyword evidence="3" id="KW-0560">Oxidoreductase</keyword>
<evidence type="ECO:0000256" key="2">
    <source>
        <dbReference type="ARBA" id="ARBA00022723"/>
    </source>
</evidence>
<gene>
    <name evidence="7" type="ORF">BR63_12135</name>
</gene>
<evidence type="ECO:0000256" key="1">
    <source>
        <dbReference type="ARBA" id="ARBA00022485"/>
    </source>
</evidence>
<keyword evidence="6" id="KW-1133">Transmembrane helix</keyword>
<evidence type="ECO:0000313" key="7">
    <source>
        <dbReference type="EMBL" id="QNB46989.1"/>
    </source>
</evidence>
<proteinExistence type="predicted"/>
<dbReference type="PANTHER" id="PTHR43498:SF1">
    <property type="entry name" value="COB--COM HETERODISULFIDE REDUCTASE IRON-SULFUR SUBUNIT A"/>
    <property type="match status" value="1"/>
</dbReference>
<dbReference type="AlphaFoldDB" id="A0A7G6E4I5"/>
<dbReference type="SUPFAM" id="SSF51905">
    <property type="entry name" value="FAD/NAD(P)-binding domain"/>
    <property type="match status" value="1"/>
</dbReference>
<reference evidence="7 8" key="1">
    <citation type="journal article" date="2019" name="Front. Microbiol.">
        <title>Thermoanaerosceptrum fracticalcis gen. nov. sp. nov., a Novel Fumarate-Fermenting Microorganism From a Deep Fractured Carbonate Aquifer of the US Great Basin.</title>
        <authorList>
            <person name="Hamilton-Brehm S.D."/>
            <person name="Stewart L.E."/>
            <person name="Zavarin M."/>
            <person name="Caldwell M."/>
            <person name="Lawson P.A."/>
            <person name="Onstott T.C."/>
            <person name="Grzymski J."/>
            <person name="Neveux I."/>
            <person name="Lollar B.S."/>
            <person name="Russell C.E."/>
            <person name="Moser D.P."/>
        </authorList>
    </citation>
    <scope>NUCLEOTIDE SEQUENCE [LARGE SCALE GENOMIC DNA]</scope>
    <source>
        <strain evidence="7 8">DRI-13</strain>
    </source>
</reference>
<feature type="transmembrane region" description="Helical" evidence="6">
    <location>
        <begin position="12"/>
        <end position="33"/>
    </location>
</feature>
<keyword evidence="2" id="KW-0479">Metal-binding</keyword>
<dbReference type="EMBL" id="CP045798">
    <property type="protein sequence ID" value="QNB46989.1"/>
    <property type="molecule type" value="Genomic_DNA"/>
</dbReference>
<dbReference type="Gene3D" id="3.50.50.60">
    <property type="entry name" value="FAD/NAD(P)-binding domain"/>
    <property type="match status" value="1"/>
</dbReference>
<keyword evidence="4" id="KW-0408">Iron</keyword>
<dbReference type="InterPro" id="IPR039650">
    <property type="entry name" value="HdrA-like"/>
</dbReference>
<dbReference type="GO" id="GO:0051539">
    <property type="term" value="F:4 iron, 4 sulfur cluster binding"/>
    <property type="evidence" value="ECO:0007669"/>
    <property type="project" value="UniProtKB-KW"/>
</dbReference>
<dbReference type="GO" id="GO:0016491">
    <property type="term" value="F:oxidoreductase activity"/>
    <property type="evidence" value="ECO:0007669"/>
    <property type="project" value="UniProtKB-KW"/>
</dbReference>
<evidence type="ECO:0000256" key="3">
    <source>
        <dbReference type="ARBA" id="ARBA00023002"/>
    </source>
</evidence>
<accession>A0A7G6E4I5</accession>
<dbReference type="InterPro" id="IPR036188">
    <property type="entry name" value="FAD/NAD-bd_sf"/>
</dbReference>
<dbReference type="PANTHER" id="PTHR43498">
    <property type="entry name" value="FERREDOXIN:COB-COM HETERODISULFIDE REDUCTASE SUBUNIT A"/>
    <property type="match status" value="1"/>
</dbReference>
<dbReference type="GO" id="GO:0046872">
    <property type="term" value="F:metal ion binding"/>
    <property type="evidence" value="ECO:0007669"/>
    <property type="project" value="UniProtKB-KW"/>
</dbReference>
<dbReference type="Pfam" id="PF12831">
    <property type="entry name" value="FAD_oxidored"/>
    <property type="match status" value="1"/>
</dbReference>